<evidence type="ECO:0000313" key="4">
    <source>
        <dbReference type="Proteomes" id="UP000603912"/>
    </source>
</evidence>
<organism evidence="3 4">
    <name type="scientific">Alsobacter metallidurans</name>
    <dbReference type="NCBI Taxonomy" id="340221"/>
    <lineage>
        <taxon>Bacteria</taxon>
        <taxon>Pseudomonadati</taxon>
        <taxon>Pseudomonadota</taxon>
        <taxon>Alphaproteobacteria</taxon>
        <taxon>Hyphomicrobiales</taxon>
        <taxon>Alsobacteraceae</taxon>
        <taxon>Alsobacter</taxon>
    </lineage>
</organism>
<sequence>MKMLIDASVALSWFVVCEETEASLALLERCRLRAPDILAAEVRGALRTLSARGELPQKQLSGMERRLSQLAIEMSPSDPHLREAFRLAQIISEPIYSCIYLALAQALAMPLVTADRRFYGAARRSPATAGHVRFVSEAA</sequence>
<dbReference type="InterPro" id="IPR029060">
    <property type="entry name" value="PIN-like_dom_sf"/>
</dbReference>
<gene>
    <name evidence="3" type="ORF">GCM10007036_12330</name>
</gene>
<dbReference type="PANTHER" id="PTHR35901">
    <property type="entry name" value="RIBONUCLEASE VAPC3"/>
    <property type="match status" value="1"/>
</dbReference>
<dbReference type="InterPro" id="IPR002716">
    <property type="entry name" value="PIN_dom"/>
</dbReference>
<evidence type="ECO:0000259" key="2">
    <source>
        <dbReference type="Pfam" id="PF01850"/>
    </source>
</evidence>
<accession>A0A917MG99</accession>
<dbReference type="SUPFAM" id="SSF88723">
    <property type="entry name" value="PIN domain-like"/>
    <property type="match status" value="1"/>
</dbReference>
<protein>
    <recommendedName>
        <fullName evidence="2">PIN domain-containing protein</fullName>
    </recommendedName>
</protein>
<dbReference type="Gene3D" id="3.40.50.1010">
    <property type="entry name" value="5'-nuclease"/>
    <property type="match status" value="1"/>
</dbReference>
<keyword evidence="1" id="KW-0460">Magnesium</keyword>
<name>A0A917MG99_9HYPH</name>
<dbReference type="Pfam" id="PF01850">
    <property type="entry name" value="PIN"/>
    <property type="match status" value="1"/>
</dbReference>
<dbReference type="InterPro" id="IPR044153">
    <property type="entry name" value="PIN_Pae0151-like"/>
</dbReference>
<dbReference type="AlphaFoldDB" id="A0A917MG99"/>
<dbReference type="PANTHER" id="PTHR35901:SF1">
    <property type="entry name" value="EXONUCLEASE VAPC9"/>
    <property type="match status" value="1"/>
</dbReference>
<keyword evidence="4" id="KW-1185">Reference proteome</keyword>
<evidence type="ECO:0000256" key="1">
    <source>
        <dbReference type="ARBA" id="ARBA00022842"/>
    </source>
</evidence>
<reference evidence="3" key="2">
    <citation type="submission" date="2020-09" db="EMBL/GenBank/DDBJ databases">
        <authorList>
            <person name="Sun Q."/>
            <person name="Zhou Y."/>
        </authorList>
    </citation>
    <scope>NUCLEOTIDE SEQUENCE</scope>
    <source>
        <strain evidence="3">CGMCC 1.12214</strain>
    </source>
</reference>
<proteinExistence type="predicted"/>
<dbReference type="InterPro" id="IPR051619">
    <property type="entry name" value="TypeII_TA_RNase_PINc/VapC"/>
</dbReference>
<evidence type="ECO:0000313" key="3">
    <source>
        <dbReference type="EMBL" id="GGH13613.1"/>
    </source>
</evidence>
<dbReference type="Proteomes" id="UP000603912">
    <property type="component" value="Unassembled WGS sequence"/>
</dbReference>
<reference evidence="3" key="1">
    <citation type="journal article" date="2014" name="Int. J. Syst. Evol. Microbiol.">
        <title>Complete genome sequence of Corynebacterium casei LMG S-19264T (=DSM 44701T), isolated from a smear-ripened cheese.</title>
        <authorList>
            <consortium name="US DOE Joint Genome Institute (JGI-PGF)"/>
            <person name="Walter F."/>
            <person name="Albersmeier A."/>
            <person name="Kalinowski J."/>
            <person name="Ruckert C."/>
        </authorList>
    </citation>
    <scope>NUCLEOTIDE SEQUENCE</scope>
    <source>
        <strain evidence="3">CGMCC 1.12214</strain>
    </source>
</reference>
<comment type="caution">
    <text evidence="3">The sequence shown here is derived from an EMBL/GenBank/DDBJ whole genome shotgun (WGS) entry which is preliminary data.</text>
</comment>
<feature type="domain" description="PIN" evidence="2">
    <location>
        <begin position="3"/>
        <end position="122"/>
    </location>
</feature>
<dbReference type="EMBL" id="BMES01000001">
    <property type="protein sequence ID" value="GGH13613.1"/>
    <property type="molecule type" value="Genomic_DNA"/>
</dbReference>
<dbReference type="CDD" id="cd09873">
    <property type="entry name" value="PIN_Pae0151-like"/>
    <property type="match status" value="1"/>
</dbReference>